<comment type="caution">
    <text evidence="1">The sequence shown here is derived from an EMBL/GenBank/DDBJ whole genome shotgun (WGS) entry which is preliminary data.</text>
</comment>
<sequence>MVELNQDTRHGTLLLSIHDVGPRFANEVDRLRDLLGQVAPADKIALLVVPNHWGEAPITAKTPFASRLREWADAGAEIFVHGWFHKDDTQHTNPYTRLKAQHLTAREGEFVGLTIAEASARMAAGKALLEDICGRSVAGFVAPAWLYSIDTNNALAENGFSLAEDHWRIWHPPSGKVIGRGPVLTWASRSRARIMSSLFVARVMPPMLREARLARLAVHPGDTTIPAIMQSIQRALAALAFDHNIGRYDSLLPADLHPCAS</sequence>
<dbReference type="AlphaFoldDB" id="U2Y7U2"/>
<dbReference type="Gene3D" id="3.20.20.370">
    <property type="entry name" value="Glycoside hydrolase/deacetylase"/>
    <property type="match status" value="1"/>
</dbReference>
<dbReference type="KEGG" id="ntd:EGO55_12245"/>
<dbReference type="EMBL" id="BASZ01000005">
    <property type="protein sequence ID" value="GAD49281.1"/>
    <property type="molecule type" value="Genomic_DNA"/>
</dbReference>
<dbReference type="Pfam" id="PF10096">
    <property type="entry name" value="DUF2334"/>
    <property type="match status" value="1"/>
</dbReference>
<name>U2Y7U2_9SPHN</name>
<evidence type="ECO:0000313" key="2">
    <source>
        <dbReference type="Proteomes" id="UP000016568"/>
    </source>
</evidence>
<dbReference type="OrthoDB" id="7421654at2"/>
<dbReference type="GO" id="GO:0005975">
    <property type="term" value="P:carbohydrate metabolic process"/>
    <property type="evidence" value="ECO:0007669"/>
    <property type="project" value="InterPro"/>
</dbReference>
<dbReference type="Proteomes" id="UP000016568">
    <property type="component" value="Unassembled WGS sequence"/>
</dbReference>
<accession>U2Y7U2</accession>
<organism evidence="1 2">
    <name type="scientific">Caenibius tardaugens NBRC 16725</name>
    <dbReference type="NCBI Taxonomy" id="1219035"/>
    <lineage>
        <taxon>Bacteria</taxon>
        <taxon>Pseudomonadati</taxon>
        <taxon>Pseudomonadota</taxon>
        <taxon>Alphaproteobacteria</taxon>
        <taxon>Sphingomonadales</taxon>
        <taxon>Erythrobacteraceae</taxon>
        <taxon>Caenibius</taxon>
    </lineage>
</organism>
<reference evidence="1 2" key="1">
    <citation type="submission" date="2013-09" db="EMBL/GenBank/DDBJ databases">
        <title>Whole genome shotgun sequence of Novosphingobium tardaugens NBRC 16725.</title>
        <authorList>
            <person name="Isaki S."/>
            <person name="Hosoyama A."/>
            <person name="Tsuchikane K."/>
            <person name="Katsumata H."/>
            <person name="Ando Y."/>
            <person name="Yamazaki S."/>
            <person name="Fujita N."/>
        </authorList>
    </citation>
    <scope>NUCLEOTIDE SEQUENCE [LARGE SCALE GENOMIC DNA]</scope>
    <source>
        <strain evidence="1 2">NBRC 16725</strain>
    </source>
</reference>
<dbReference type="eggNOG" id="COG3233">
    <property type="taxonomic scope" value="Bacteria"/>
</dbReference>
<evidence type="ECO:0000313" key="1">
    <source>
        <dbReference type="EMBL" id="GAD49281.1"/>
    </source>
</evidence>
<protein>
    <recommendedName>
        <fullName evidence="3">DUF2334 domain-containing protein</fullName>
    </recommendedName>
</protein>
<dbReference type="RefSeq" id="WP_021690187.1">
    <property type="nucleotide sequence ID" value="NZ_BASZ01000005.1"/>
</dbReference>
<dbReference type="SUPFAM" id="SSF88713">
    <property type="entry name" value="Glycoside hydrolase/deacetylase"/>
    <property type="match status" value="1"/>
</dbReference>
<dbReference type="InterPro" id="IPR011330">
    <property type="entry name" value="Glyco_hydro/deAcase_b/a-brl"/>
</dbReference>
<proteinExistence type="predicted"/>
<evidence type="ECO:0008006" key="3">
    <source>
        <dbReference type="Google" id="ProtNLM"/>
    </source>
</evidence>
<keyword evidence="2" id="KW-1185">Reference proteome</keyword>
<gene>
    <name evidence="1" type="ORF">NT2_05_02010</name>
</gene>
<dbReference type="InterPro" id="IPR018763">
    <property type="entry name" value="DUF2334"/>
</dbReference>
<dbReference type="CDD" id="cd11374">
    <property type="entry name" value="CE4_u10"/>
    <property type="match status" value="1"/>
</dbReference>